<dbReference type="AlphaFoldDB" id="A0A915KX97"/>
<dbReference type="WBParaSite" id="nRc.2.0.1.t43431-RA">
    <property type="protein sequence ID" value="nRc.2.0.1.t43431-RA"/>
    <property type="gene ID" value="nRc.2.0.1.g43431"/>
</dbReference>
<reference evidence="2" key="1">
    <citation type="submission" date="2022-11" db="UniProtKB">
        <authorList>
            <consortium name="WormBaseParasite"/>
        </authorList>
    </citation>
    <scope>IDENTIFICATION</scope>
</reference>
<evidence type="ECO:0000313" key="1">
    <source>
        <dbReference type="Proteomes" id="UP000887565"/>
    </source>
</evidence>
<sequence length="183" mass="20057">MNRTTRPHSRFNFYSTLLNIINFQNRFSFPAPVYAYPLRTISSVHTLTADELLERPTLGVEVEPADEELLDTPIFDLNIVKLPPSADVLALPRPAAPFDLTATATQITDFLKLTLDQISTLAQVLMDESALIQPAAMDAETTTATDQMLTDIPEESTVDQSTSIDVVSAEPATRLPPTAIALD</sequence>
<organism evidence="1 2">
    <name type="scientific">Romanomermis culicivorax</name>
    <name type="common">Nematode worm</name>
    <dbReference type="NCBI Taxonomy" id="13658"/>
    <lineage>
        <taxon>Eukaryota</taxon>
        <taxon>Metazoa</taxon>
        <taxon>Ecdysozoa</taxon>
        <taxon>Nematoda</taxon>
        <taxon>Enoplea</taxon>
        <taxon>Dorylaimia</taxon>
        <taxon>Mermithida</taxon>
        <taxon>Mermithoidea</taxon>
        <taxon>Mermithidae</taxon>
        <taxon>Romanomermis</taxon>
    </lineage>
</organism>
<accession>A0A915KX97</accession>
<protein>
    <submittedName>
        <fullName evidence="2">Uncharacterized protein</fullName>
    </submittedName>
</protein>
<proteinExistence type="predicted"/>
<dbReference type="Proteomes" id="UP000887565">
    <property type="component" value="Unplaced"/>
</dbReference>
<name>A0A915KX97_ROMCU</name>
<keyword evidence="1" id="KW-1185">Reference proteome</keyword>
<evidence type="ECO:0000313" key="2">
    <source>
        <dbReference type="WBParaSite" id="nRc.2.0.1.t43431-RA"/>
    </source>
</evidence>